<protein>
    <submittedName>
        <fullName evidence="6">OmpA family protein</fullName>
    </submittedName>
</protein>
<dbReference type="PROSITE" id="PS51123">
    <property type="entry name" value="OMPA_2"/>
    <property type="match status" value="1"/>
</dbReference>
<dbReference type="Proteomes" id="UP000546126">
    <property type="component" value="Unassembled WGS sequence"/>
</dbReference>
<dbReference type="PANTHER" id="PTHR30329:SF20">
    <property type="entry name" value="EXPORTED PROTEIN"/>
    <property type="match status" value="1"/>
</dbReference>
<accession>A0A7Y6II19</accession>
<proteinExistence type="predicted"/>
<feature type="domain" description="OmpA-like" evidence="5">
    <location>
        <begin position="257"/>
        <end position="375"/>
    </location>
</feature>
<evidence type="ECO:0000259" key="5">
    <source>
        <dbReference type="PROSITE" id="PS51123"/>
    </source>
</evidence>
<sequence length="536" mass="56328">MTTGVPLIRRIVALGAPLVLAATGCGVLPSRDAAPRPPAGTSAATAPGSSAPAGTPATSAPAASAPAATATPSGQDTRPALAETRSTMTPDLKAEVVGLHRVKGKHLVVQVRLSNTGTDKKLSWAGEMGDHTRPLGEIKWASGIGVLDTRARTWILPYKPAGAPCLCSDQDRDDLGPFIGPGESITVYAVTPAPAGNPATATVVTPVGPPMPDVPISDGPPAGDFPDPDAEPVTPVTRRVVLPSESLDKSEETADDGTDLQVNLSSDVLFAVNRATLTPRARVILARTAKLVDASPAAVVKVEGHADSSGSDAVNDPLSLRRAQAVRRSLSGLLTRHGIRFEAKGYGSRRPLYGNDSEEGRRRNRRVTVTFARPRPEPADPAADAVSTLGPDQEPTGTATAAGRPVTLRITGLRRLDGGMGLLTYTVTNDGSAEAWFNELHHAQDWESYKYQAAGDVRLTDVAGRRRYLPGRLQVPTDGGVDSYCACTDVSGVRAGTEKFAPGQTREFWGLFALPETARTLDVRIASFRDLQVPIR</sequence>
<dbReference type="EMBL" id="JABWGO010000001">
    <property type="protein sequence ID" value="NUW38639.1"/>
    <property type="molecule type" value="Genomic_DNA"/>
</dbReference>
<dbReference type="Pfam" id="PF00691">
    <property type="entry name" value="OmpA"/>
    <property type="match status" value="1"/>
</dbReference>
<evidence type="ECO:0000256" key="3">
    <source>
        <dbReference type="PROSITE-ProRule" id="PRU00473"/>
    </source>
</evidence>
<gene>
    <name evidence="6" type="ORF">HT134_00640</name>
</gene>
<name>A0A7Y6II19_9ACTN</name>
<dbReference type="AlphaFoldDB" id="A0A7Y6II19"/>
<evidence type="ECO:0000256" key="1">
    <source>
        <dbReference type="ARBA" id="ARBA00004442"/>
    </source>
</evidence>
<evidence type="ECO:0000313" key="7">
    <source>
        <dbReference type="Proteomes" id="UP000546126"/>
    </source>
</evidence>
<dbReference type="GO" id="GO:0009279">
    <property type="term" value="C:cell outer membrane"/>
    <property type="evidence" value="ECO:0007669"/>
    <property type="project" value="UniProtKB-SubCell"/>
</dbReference>
<dbReference type="PANTHER" id="PTHR30329">
    <property type="entry name" value="STATOR ELEMENT OF FLAGELLAR MOTOR COMPLEX"/>
    <property type="match status" value="1"/>
</dbReference>
<feature type="compositionally biased region" description="Low complexity" evidence="4">
    <location>
        <begin position="39"/>
        <end position="74"/>
    </location>
</feature>
<dbReference type="InterPro" id="IPR006664">
    <property type="entry name" value="OMP_bac"/>
</dbReference>
<feature type="region of interest" description="Disordered" evidence="4">
    <location>
        <begin position="32"/>
        <end position="89"/>
    </location>
</feature>
<dbReference type="InterPro" id="IPR006665">
    <property type="entry name" value="OmpA-like"/>
</dbReference>
<dbReference type="InterPro" id="IPR036737">
    <property type="entry name" value="OmpA-like_sf"/>
</dbReference>
<keyword evidence="2 3" id="KW-0472">Membrane</keyword>
<evidence type="ECO:0000256" key="2">
    <source>
        <dbReference type="ARBA" id="ARBA00023136"/>
    </source>
</evidence>
<dbReference type="Gene3D" id="3.30.1330.60">
    <property type="entry name" value="OmpA-like domain"/>
    <property type="match status" value="1"/>
</dbReference>
<comment type="caution">
    <text evidence="6">The sequence shown here is derived from an EMBL/GenBank/DDBJ whole genome shotgun (WGS) entry which is preliminary data.</text>
</comment>
<feature type="region of interest" description="Disordered" evidence="4">
    <location>
        <begin position="214"/>
        <end position="233"/>
    </location>
</feature>
<dbReference type="SUPFAM" id="SSF103088">
    <property type="entry name" value="OmpA-like"/>
    <property type="match status" value="1"/>
</dbReference>
<reference evidence="6 7" key="1">
    <citation type="submission" date="2020-06" db="EMBL/GenBank/DDBJ databases">
        <authorList>
            <person name="Chanama M."/>
        </authorList>
    </citation>
    <scope>NUCLEOTIDE SEQUENCE [LARGE SCALE GENOMIC DNA]</scope>
    <source>
        <strain evidence="6 7">TBRC6557</strain>
    </source>
</reference>
<comment type="subcellular location">
    <subcellularLocation>
        <location evidence="1">Cell outer membrane</location>
    </subcellularLocation>
</comment>
<dbReference type="RefSeq" id="WP_175598287.1">
    <property type="nucleotide sequence ID" value="NZ_JABWGO010000001.1"/>
</dbReference>
<dbReference type="CDD" id="cd07185">
    <property type="entry name" value="OmpA_C-like"/>
    <property type="match status" value="1"/>
</dbReference>
<organism evidence="6 7">
    <name type="scientific">Nonomuraea rhodomycinica</name>
    <dbReference type="NCBI Taxonomy" id="1712872"/>
    <lineage>
        <taxon>Bacteria</taxon>
        <taxon>Bacillati</taxon>
        <taxon>Actinomycetota</taxon>
        <taxon>Actinomycetes</taxon>
        <taxon>Streptosporangiales</taxon>
        <taxon>Streptosporangiaceae</taxon>
        <taxon>Nonomuraea</taxon>
    </lineage>
</organism>
<dbReference type="InterPro" id="IPR050330">
    <property type="entry name" value="Bact_OuterMem_StrucFunc"/>
</dbReference>
<evidence type="ECO:0000313" key="6">
    <source>
        <dbReference type="EMBL" id="NUW38639.1"/>
    </source>
</evidence>
<evidence type="ECO:0000256" key="4">
    <source>
        <dbReference type="SAM" id="MobiDB-lite"/>
    </source>
</evidence>
<feature type="region of interest" description="Disordered" evidence="4">
    <location>
        <begin position="347"/>
        <end position="403"/>
    </location>
</feature>
<keyword evidence="7" id="KW-1185">Reference proteome</keyword>
<dbReference type="PRINTS" id="PR01021">
    <property type="entry name" value="OMPADOMAIN"/>
</dbReference>